<dbReference type="AlphaFoldDB" id="A0AAW6RNC0"/>
<evidence type="ECO:0000313" key="2">
    <source>
        <dbReference type="Proteomes" id="UP001237156"/>
    </source>
</evidence>
<name>A0AAW6RNC0_9BURK</name>
<dbReference type="EMBL" id="JARVII010000018">
    <property type="protein sequence ID" value="MDG9699861.1"/>
    <property type="molecule type" value="Genomic_DNA"/>
</dbReference>
<sequence length="128" mass="13658">MDKPVRRAQVTESQGFAAAAFFFGSAALAAPGARTCSKQTGFFTPCGRKAVEKPGANVYAARKCLTDKEMAAVPRFSAPFATGGPPPSAYQAEKKDEAANLAQTLLKMPLCAYPKVAAYKKRDGYRCQ</sequence>
<organism evidence="1 2">
    <name type="scientific">Ottowia cancrivicina</name>
    <dbReference type="NCBI Taxonomy" id="3040346"/>
    <lineage>
        <taxon>Bacteria</taxon>
        <taxon>Pseudomonadati</taxon>
        <taxon>Pseudomonadota</taxon>
        <taxon>Betaproteobacteria</taxon>
        <taxon>Burkholderiales</taxon>
        <taxon>Comamonadaceae</taxon>
        <taxon>Ottowia</taxon>
    </lineage>
</organism>
<evidence type="ECO:0000313" key="1">
    <source>
        <dbReference type="EMBL" id="MDG9699861.1"/>
    </source>
</evidence>
<keyword evidence="2" id="KW-1185">Reference proteome</keyword>
<proteinExistence type="predicted"/>
<dbReference type="RefSeq" id="WP_279524687.1">
    <property type="nucleotide sequence ID" value="NZ_JARVII010000018.1"/>
</dbReference>
<dbReference type="Proteomes" id="UP001237156">
    <property type="component" value="Unassembled WGS sequence"/>
</dbReference>
<accession>A0AAW6RNC0</accession>
<gene>
    <name evidence="1" type="ORF">QB898_09095</name>
</gene>
<comment type="caution">
    <text evidence="1">The sequence shown here is derived from an EMBL/GenBank/DDBJ whole genome shotgun (WGS) entry which is preliminary data.</text>
</comment>
<reference evidence="1 2" key="1">
    <citation type="submission" date="2023-04" db="EMBL/GenBank/DDBJ databases">
        <title>Ottowia paracancer sp. nov., isolated from human stomach.</title>
        <authorList>
            <person name="Song Y."/>
        </authorList>
    </citation>
    <scope>NUCLEOTIDE SEQUENCE [LARGE SCALE GENOMIC DNA]</scope>
    <source>
        <strain evidence="1 2">10c7w1</strain>
    </source>
</reference>
<protein>
    <submittedName>
        <fullName evidence="1">Uncharacterized protein</fullName>
    </submittedName>
</protein>